<accession>S5MJG6</accession>
<reference evidence="2 3" key="1">
    <citation type="journal article" date="2013" name="Genome Biol. Evol.">
        <title>Comparison of metabolic capacities and inference of gene content evolution in mosquito-associated Spiroplasma diminutum and S. taiwanense.</title>
        <authorList>
            <person name="Lo W.S."/>
            <person name="Ku C."/>
            <person name="Chen L.L."/>
            <person name="Chang T.H."/>
            <person name="Kuo C.H."/>
        </authorList>
    </citation>
    <scope>NUCLEOTIDE SEQUENCE [LARGE SCALE GENOMIC DNA]</scope>
    <source>
        <strain evidence="2">CUAS-1</strain>
    </source>
</reference>
<dbReference type="HOGENOM" id="CLU_908839_0_0_14"/>
<proteinExistence type="predicted"/>
<evidence type="ECO:0000256" key="1">
    <source>
        <dbReference type="SAM" id="SignalP"/>
    </source>
</evidence>
<evidence type="ECO:0000313" key="3">
    <source>
        <dbReference type="Proteomes" id="UP000014983"/>
    </source>
</evidence>
<dbReference type="EMBL" id="CP005076">
    <property type="protein sequence ID" value="AGR42120.1"/>
    <property type="molecule type" value="Genomic_DNA"/>
</dbReference>
<dbReference type="eggNOG" id="COG3469">
    <property type="taxonomic scope" value="Bacteria"/>
</dbReference>
<dbReference type="STRING" id="1276221.SDIMI_v3c04160"/>
<feature type="chain" id="PRO_5004530609" description="Spiralin" evidence="1">
    <location>
        <begin position="22"/>
        <end position="369"/>
    </location>
</feature>
<evidence type="ECO:0008006" key="4">
    <source>
        <dbReference type="Google" id="ProtNLM"/>
    </source>
</evidence>
<dbReference type="InParanoid" id="S5MJG6"/>
<dbReference type="PROSITE" id="PS51257">
    <property type="entry name" value="PROKAR_LIPOPROTEIN"/>
    <property type="match status" value="1"/>
</dbReference>
<protein>
    <recommendedName>
        <fullName evidence="4">Spiralin</fullName>
    </recommendedName>
</protein>
<feature type="signal peptide" evidence="1">
    <location>
        <begin position="1"/>
        <end position="21"/>
    </location>
</feature>
<keyword evidence="3" id="KW-1185">Reference proteome</keyword>
<dbReference type="Proteomes" id="UP000014983">
    <property type="component" value="Chromosome"/>
</dbReference>
<dbReference type="KEGG" id="sdi:SDIMI_v3c04160"/>
<evidence type="ECO:0000313" key="2">
    <source>
        <dbReference type="EMBL" id="AGR42120.1"/>
    </source>
</evidence>
<dbReference type="RefSeq" id="WP_020836352.1">
    <property type="nucleotide sequence ID" value="NC_021833.1"/>
</dbReference>
<dbReference type="AlphaFoldDB" id="S5MJG6"/>
<sequence>MKKLLGLLASSGMLASTSGTAVSCFGTTDNSVELSTVIKKTDLGKLDNANEATVKEALKKQNSNLNINAIKIEITKKPTQSGEVINYNVKVTSSNTKIYKGEVDGITFNVDKIPAEDLSSVINVKDLGTLDNADKDTVINALQVQNPTLNLDYIDIDIKQTREVITTNYSATVKSTNNDFYTGTAEITFNVKTGSAENLSSVINVKNLGTLDNADEATVRSALQAQNPTLKLDYIDIVIKQTREVITTNYSATVTSNNENFYTETAEITFNVETIVPDELSSVITKTVLTITEIKSANDYLTDVIAANAGLNKDEVTVELTTEPVKGEPGNQETETPEIPAVNGVLKITAKADSTLYTGSVEIALNWAA</sequence>
<name>S5MJG6_9MOLU</name>
<keyword evidence="1" id="KW-0732">Signal</keyword>
<gene>
    <name evidence="2" type="ORF">SDIMI_v3c04160</name>
</gene>
<dbReference type="OrthoDB" id="392103at2"/>
<dbReference type="PATRIC" id="fig|1276221.3.peg.413"/>
<organism evidence="2 3">
    <name type="scientific">Spiroplasma diminutum CUAS-1</name>
    <dbReference type="NCBI Taxonomy" id="1276221"/>
    <lineage>
        <taxon>Bacteria</taxon>
        <taxon>Bacillati</taxon>
        <taxon>Mycoplasmatota</taxon>
        <taxon>Mollicutes</taxon>
        <taxon>Entomoplasmatales</taxon>
        <taxon>Spiroplasmataceae</taxon>
        <taxon>Spiroplasma</taxon>
    </lineage>
</organism>